<evidence type="ECO:0000259" key="2">
    <source>
        <dbReference type="PROSITE" id="PS50042"/>
    </source>
</evidence>
<evidence type="ECO:0000313" key="5">
    <source>
        <dbReference type="Proteomes" id="UP000479692"/>
    </source>
</evidence>
<dbReference type="AlphaFoldDB" id="A0A7C9HTI2"/>
<proteinExistence type="predicted"/>
<dbReference type="PANTHER" id="PTHR33121:SF79">
    <property type="entry name" value="CYCLIC DI-GMP PHOSPHODIESTERASE PDED-RELATED"/>
    <property type="match status" value="1"/>
</dbReference>
<dbReference type="SUPFAM" id="SSF51206">
    <property type="entry name" value="cAMP-binding domain-like"/>
    <property type="match status" value="1"/>
</dbReference>
<dbReference type="SUPFAM" id="SSF141868">
    <property type="entry name" value="EAL domain-like"/>
    <property type="match status" value="1"/>
</dbReference>
<organism evidence="4 5">
    <name type="scientific">Noviluteimonas gilva</name>
    <dbReference type="NCBI Taxonomy" id="2682097"/>
    <lineage>
        <taxon>Bacteria</taxon>
        <taxon>Pseudomonadati</taxon>
        <taxon>Pseudomonadota</taxon>
        <taxon>Gammaproteobacteria</taxon>
        <taxon>Lysobacterales</taxon>
        <taxon>Lysobacteraceae</taxon>
        <taxon>Noviluteimonas</taxon>
    </lineage>
</organism>
<dbReference type="InterPro" id="IPR050706">
    <property type="entry name" value="Cyclic-di-GMP_PDE-like"/>
</dbReference>
<dbReference type="InterPro" id="IPR001633">
    <property type="entry name" value="EAL_dom"/>
</dbReference>
<dbReference type="InterPro" id="IPR000595">
    <property type="entry name" value="cNMP-bd_dom"/>
</dbReference>
<name>A0A7C9HTI2_9GAMM</name>
<comment type="caution">
    <text evidence="4">The sequence shown here is derived from an EMBL/GenBank/DDBJ whole genome shotgun (WGS) entry which is preliminary data.</text>
</comment>
<sequence length="429" mass="46904">MRRGVGRLRARSSYPPLTSIMSSTGGRGMSTVIRELFAGEVLYRQGDPSDCAWLIERGGIELHSEHGRRTTHHGTLGPGELIGELGMLDGQPRSATATAHGDTTLLAIDHDQFLERLDGGDAIVRTLVLSLLRRTRSILAALPQDVTLPAEDLATESNEERAGLDKIRLEARLRDALDTKTLEVRYQPIFDIVEGRVRGYEALVRWQLPDRGAVSPAEFIKLAEETSLIVPVGEYVLDRVIEVLVALREAGVLPLPSIAVNLSARQLVEPGMARQIVQRVERAQLPPGTLKLEVTESRMLDYAPVAAVMQHCRAQGIPFALDDFGTGYSNLTHLHKLDFEFVKVDQEFARHMFDSQRAMAIVEAIVAMAHGIEASVVVEGVETHEQLERLRAMGVRYAQGYLIGQAAPVADVVSGAAARGPEAKTLVPA</sequence>
<dbReference type="GO" id="GO:0071111">
    <property type="term" value="F:cyclic-guanylate-specific phosphodiesterase activity"/>
    <property type="evidence" value="ECO:0007669"/>
    <property type="project" value="InterPro"/>
</dbReference>
<dbReference type="InterPro" id="IPR035919">
    <property type="entry name" value="EAL_sf"/>
</dbReference>
<feature type="domain" description="EAL" evidence="3">
    <location>
        <begin position="166"/>
        <end position="420"/>
    </location>
</feature>
<protein>
    <submittedName>
        <fullName evidence="4">EAL domain-containing protein</fullName>
    </submittedName>
</protein>
<dbReference type="SMART" id="SM00052">
    <property type="entry name" value="EAL"/>
    <property type="match status" value="1"/>
</dbReference>
<comment type="subcellular location">
    <subcellularLocation>
        <location evidence="1">Cytoplasm</location>
    </subcellularLocation>
</comment>
<dbReference type="InterPro" id="IPR018490">
    <property type="entry name" value="cNMP-bd_dom_sf"/>
</dbReference>
<gene>
    <name evidence="4" type="ORF">GN331_01600</name>
</gene>
<dbReference type="InterPro" id="IPR018488">
    <property type="entry name" value="cNMP-bd_CS"/>
</dbReference>
<dbReference type="CDD" id="cd01948">
    <property type="entry name" value="EAL"/>
    <property type="match status" value="1"/>
</dbReference>
<evidence type="ECO:0000313" key="4">
    <source>
        <dbReference type="EMBL" id="MUV12898.1"/>
    </source>
</evidence>
<evidence type="ECO:0000256" key="1">
    <source>
        <dbReference type="ARBA" id="ARBA00004496"/>
    </source>
</evidence>
<dbReference type="PROSITE" id="PS50883">
    <property type="entry name" value="EAL"/>
    <property type="match status" value="1"/>
</dbReference>
<dbReference type="Gene3D" id="3.20.20.450">
    <property type="entry name" value="EAL domain"/>
    <property type="match status" value="1"/>
</dbReference>
<dbReference type="InterPro" id="IPR014710">
    <property type="entry name" value="RmlC-like_jellyroll"/>
</dbReference>
<dbReference type="SMART" id="SM00100">
    <property type="entry name" value="cNMP"/>
    <property type="match status" value="1"/>
</dbReference>
<accession>A0A7C9HTI2</accession>
<dbReference type="Gene3D" id="2.60.120.10">
    <property type="entry name" value="Jelly Rolls"/>
    <property type="match status" value="1"/>
</dbReference>
<dbReference type="Proteomes" id="UP000479692">
    <property type="component" value="Unassembled WGS sequence"/>
</dbReference>
<dbReference type="CDD" id="cd00038">
    <property type="entry name" value="CAP_ED"/>
    <property type="match status" value="1"/>
</dbReference>
<dbReference type="PANTHER" id="PTHR33121">
    <property type="entry name" value="CYCLIC DI-GMP PHOSPHODIESTERASE PDEF"/>
    <property type="match status" value="1"/>
</dbReference>
<dbReference type="PROSITE" id="PS50042">
    <property type="entry name" value="CNMP_BINDING_3"/>
    <property type="match status" value="1"/>
</dbReference>
<dbReference type="EMBL" id="WOXT01000001">
    <property type="protein sequence ID" value="MUV12898.1"/>
    <property type="molecule type" value="Genomic_DNA"/>
</dbReference>
<dbReference type="Pfam" id="PF00563">
    <property type="entry name" value="EAL"/>
    <property type="match status" value="1"/>
</dbReference>
<dbReference type="Pfam" id="PF00027">
    <property type="entry name" value="cNMP_binding"/>
    <property type="match status" value="1"/>
</dbReference>
<keyword evidence="5" id="KW-1185">Reference proteome</keyword>
<evidence type="ECO:0000259" key="3">
    <source>
        <dbReference type="PROSITE" id="PS50883"/>
    </source>
</evidence>
<reference evidence="4 5" key="1">
    <citation type="submission" date="2019-12" db="EMBL/GenBank/DDBJ databases">
        <authorList>
            <person name="Xu J."/>
        </authorList>
    </citation>
    <scope>NUCLEOTIDE SEQUENCE [LARGE SCALE GENOMIC DNA]</scope>
    <source>
        <strain evidence="4 5">HX-5-24</strain>
    </source>
</reference>
<dbReference type="GO" id="GO:0005737">
    <property type="term" value="C:cytoplasm"/>
    <property type="evidence" value="ECO:0007669"/>
    <property type="project" value="UniProtKB-SubCell"/>
</dbReference>
<dbReference type="PROSITE" id="PS00889">
    <property type="entry name" value="CNMP_BINDING_2"/>
    <property type="match status" value="1"/>
</dbReference>
<feature type="domain" description="Cyclic nucleotide-binding" evidence="2">
    <location>
        <begin position="38"/>
        <end position="134"/>
    </location>
</feature>